<dbReference type="GO" id="GO:1901137">
    <property type="term" value="P:carbohydrate derivative biosynthetic process"/>
    <property type="evidence" value="ECO:0007669"/>
    <property type="project" value="UniProtKB-ARBA"/>
</dbReference>
<evidence type="ECO:0000259" key="3">
    <source>
        <dbReference type="Pfam" id="PF00534"/>
    </source>
</evidence>
<dbReference type="Gene3D" id="3.40.50.2000">
    <property type="entry name" value="Glycogen Phosphorylase B"/>
    <property type="match status" value="2"/>
</dbReference>
<dbReference type="AlphaFoldDB" id="A0A411YJS8"/>
<dbReference type="Pfam" id="PF00534">
    <property type="entry name" value="Glycos_transf_1"/>
    <property type="match status" value="1"/>
</dbReference>
<evidence type="ECO:0000259" key="4">
    <source>
        <dbReference type="Pfam" id="PF13439"/>
    </source>
</evidence>
<feature type="domain" description="Glycosyltransferase subfamily 4-like N-terminal" evidence="4">
    <location>
        <begin position="15"/>
        <end position="179"/>
    </location>
</feature>
<dbReference type="InterPro" id="IPR001296">
    <property type="entry name" value="Glyco_trans_1"/>
</dbReference>
<evidence type="ECO:0000313" key="5">
    <source>
        <dbReference type="EMBL" id="QBI21459.1"/>
    </source>
</evidence>
<feature type="domain" description="Glycosyl transferase family 1" evidence="3">
    <location>
        <begin position="187"/>
        <end position="350"/>
    </location>
</feature>
<keyword evidence="2 5" id="KW-0808">Transferase</keyword>
<dbReference type="KEGG" id="erz:ER308_19055"/>
<dbReference type="Proteomes" id="UP000291469">
    <property type="component" value="Chromosome"/>
</dbReference>
<gene>
    <name evidence="5" type="ORF">ER308_19055</name>
</gene>
<organism evidence="5 6">
    <name type="scientific">Egibacter rhizosphaerae</name>
    <dbReference type="NCBI Taxonomy" id="1670831"/>
    <lineage>
        <taxon>Bacteria</taxon>
        <taxon>Bacillati</taxon>
        <taxon>Actinomycetota</taxon>
        <taxon>Nitriliruptoria</taxon>
        <taxon>Egibacterales</taxon>
        <taxon>Egibacteraceae</taxon>
        <taxon>Egibacter</taxon>
    </lineage>
</organism>
<dbReference type="InterPro" id="IPR050194">
    <property type="entry name" value="Glycosyltransferase_grp1"/>
</dbReference>
<dbReference type="GO" id="GO:0016757">
    <property type="term" value="F:glycosyltransferase activity"/>
    <property type="evidence" value="ECO:0007669"/>
    <property type="project" value="UniProtKB-KW"/>
</dbReference>
<evidence type="ECO:0000256" key="2">
    <source>
        <dbReference type="ARBA" id="ARBA00022679"/>
    </source>
</evidence>
<dbReference type="InterPro" id="IPR028098">
    <property type="entry name" value="Glyco_trans_4-like_N"/>
</dbReference>
<dbReference type="OrthoDB" id="5240531at2"/>
<sequence>MRVALVCPYDWSSHGGVRAHVAALGAALQEDHDVRIIAPASRPLGASGVDALVRPVGRAVGIPFNDSVARVALSPAAARRTVRALRAWRPDVVHVHEPLVPSVALAAAARSPSPVVGTFHAWSDREAAYRAIAPLGRRVVRGLDARLAVSPVAERYAARTLGLDADELTVIPNGVSADRLGRALPRPELLDPSEPLIVFVGRLEARKGAEVLLRAFRLLHRTHPHARLLVVGDGPERRRAERLVGDLPGGRARFAGAVDDEEKARLLASADLFAAPNLGGESFGIVLLEAMAAGLPVVASDIPGFRAVCRHQHEGVLVPAGHAAALAEAMGALLDDPAARKRLGTAGRERAAEYSWPRIAERVVAVYREAGAG</sequence>
<dbReference type="CDD" id="cd03801">
    <property type="entry name" value="GT4_PimA-like"/>
    <property type="match status" value="1"/>
</dbReference>
<dbReference type="PANTHER" id="PTHR45947:SF3">
    <property type="entry name" value="SULFOQUINOVOSYL TRANSFERASE SQD2"/>
    <property type="match status" value="1"/>
</dbReference>
<dbReference type="PANTHER" id="PTHR45947">
    <property type="entry name" value="SULFOQUINOVOSYL TRANSFERASE SQD2"/>
    <property type="match status" value="1"/>
</dbReference>
<keyword evidence="1" id="KW-0328">Glycosyltransferase</keyword>
<dbReference type="SUPFAM" id="SSF53756">
    <property type="entry name" value="UDP-Glycosyltransferase/glycogen phosphorylase"/>
    <property type="match status" value="1"/>
</dbReference>
<evidence type="ECO:0000256" key="1">
    <source>
        <dbReference type="ARBA" id="ARBA00022676"/>
    </source>
</evidence>
<dbReference type="RefSeq" id="WP_131156451.1">
    <property type="nucleotide sequence ID" value="NZ_CP036402.1"/>
</dbReference>
<proteinExistence type="predicted"/>
<dbReference type="EMBL" id="CP036402">
    <property type="protein sequence ID" value="QBI21459.1"/>
    <property type="molecule type" value="Genomic_DNA"/>
</dbReference>
<evidence type="ECO:0000313" key="6">
    <source>
        <dbReference type="Proteomes" id="UP000291469"/>
    </source>
</evidence>
<name>A0A411YJS8_9ACTN</name>
<dbReference type="Pfam" id="PF13439">
    <property type="entry name" value="Glyco_transf_4"/>
    <property type="match status" value="1"/>
</dbReference>
<accession>A0A411YJS8</accession>
<reference evidence="5 6" key="1">
    <citation type="submission" date="2019-01" db="EMBL/GenBank/DDBJ databases">
        <title>Egibacter rhizosphaerae EGI 80759T.</title>
        <authorList>
            <person name="Chen D.-D."/>
            <person name="Tian Y."/>
            <person name="Jiao J.-Y."/>
            <person name="Zhang X.-T."/>
            <person name="Zhang Y.-G."/>
            <person name="Zhang Y."/>
            <person name="Xiao M."/>
            <person name="Shu W.-S."/>
            <person name="Li W.-J."/>
        </authorList>
    </citation>
    <scope>NUCLEOTIDE SEQUENCE [LARGE SCALE GENOMIC DNA]</scope>
    <source>
        <strain evidence="5 6">EGI 80759</strain>
    </source>
</reference>
<protein>
    <submittedName>
        <fullName evidence="5">Glycosyltransferase family 1 protein</fullName>
    </submittedName>
</protein>
<keyword evidence="6" id="KW-1185">Reference proteome</keyword>